<sequence>MRGEARTLEAATNSDGWQVCAANGLIAGREAVVALGPWAGDAMAALGRPVPMGVKRGYHMHYKTRGNAVLNRPVIDSEIGYALAPMTQGIRLMTGAEFALRDSAPTPVQLDRVEPAAQGLFPLAERAKAEPWLGRRPCMPDMLPVIGPVAGLKGLWVDFGHHHLGFTLGPVTGRLLAEMMIGETPFTDPMPYRIERFLRGGRGSGYRSVGMEKKNFSLIKSALICFFTWAATTTQIIRACAHREILLQCKTQSLSAMADIEQAALVRFDLMSKRPSNLPRIG</sequence>
<dbReference type="EMBL" id="JAZHRV010000001">
    <property type="protein sequence ID" value="MEH2558057.1"/>
    <property type="molecule type" value="Genomic_DNA"/>
</dbReference>
<comment type="caution">
    <text evidence="3">The sequence shown here is derived from an EMBL/GenBank/DDBJ whole genome shotgun (WGS) entry which is preliminary data.</text>
</comment>
<dbReference type="Gene3D" id="3.50.50.60">
    <property type="entry name" value="FAD/NAD(P)-binding domain"/>
    <property type="match status" value="1"/>
</dbReference>
<protein>
    <submittedName>
        <fullName evidence="3">Glycine/D-amino acid oxidase-like deaminating enzyme</fullName>
    </submittedName>
</protein>
<dbReference type="Gene3D" id="3.30.9.10">
    <property type="entry name" value="D-Amino Acid Oxidase, subunit A, domain 2"/>
    <property type="match status" value="1"/>
</dbReference>
<evidence type="ECO:0000313" key="4">
    <source>
        <dbReference type="Proteomes" id="UP001364224"/>
    </source>
</evidence>
<dbReference type="InterPro" id="IPR006076">
    <property type="entry name" value="FAD-dep_OxRdtase"/>
</dbReference>
<keyword evidence="1" id="KW-0560">Oxidoreductase</keyword>
<dbReference type="SUPFAM" id="SSF54373">
    <property type="entry name" value="FAD-linked reductases, C-terminal domain"/>
    <property type="match status" value="1"/>
</dbReference>
<proteinExistence type="predicted"/>
<organism evidence="3 4">
    <name type="scientific">Bradyrhizobium algeriense</name>
    <dbReference type="NCBI Taxonomy" id="634784"/>
    <lineage>
        <taxon>Bacteria</taxon>
        <taxon>Pseudomonadati</taxon>
        <taxon>Pseudomonadota</taxon>
        <taxon>Alphaproteobacteria</taxon>
        <taxon>Hyphomicrobiales</taxon>
        <taxon>Nitrobacteraceae</taxon>
        <taxon>Bradyrhizobium</taxon>
    </lineage>
</organism>
<keyword evidence="4" id="KW-1185">Reference proteome</keyword>
<reference evidence="3 4" key="1">
    <citation type="submission" date="2024-02" db="EMBL/GenBank/DDBJ databases">
        <title>Adaptive strategies in a cosmopolitan and abundant soil bacterium.</title>
        <authorList>
            <person name="Carini P."/>
        </authorList>
    </citation>
    <scope>NUCLEOTIDE SEQUENCE [LARGE SCALE GENOMIC DNA]</scope>
    <source>
        <strain evidence="3 4">AZCC 1608</strain>
    </source>
</reference>
<feature type="domain" description="FAD dependent oxidoreductase" evidence="2">
    <location>
        <begin position="8"/>
        <end position="179"/>
    </location>
</feature>
<dbReference type="Proteomes" id="UP001364224">
    <property type="component" value="Unassembled WGS sequence"/>
</dbReference>
<dbReference type="PANTHER" id="PTHR13847:SF289">
    <property type="entry name" value="GLYCINE OXIDASE"/>
    <property type="match status" value="1"/>
</dbReference>
<dbReference type="SUPFAM" id="SSF51905">
    <property type="entry name" value="FAD/NAD(P)-binding domain"/>
    <property type="match status" value="1"/>
</dbReference>
<evidence type="ECO:0000313" key="3">
    <source>
        <dbReference type="EMBL" id="MEH2558057.1"/>
    </source>
</evidence>
<name>A0ABU8BHM9_9BRAD</name>
<dbReference type="InterPro" id="IPR036188">
    <property type="entry name" value="FAD/NAD-bd_sf"/>
</dbReference>
<dbReference type="Pfam" id="PF01266">
    <property type="entry name" value="DAO"/>
    <property type="match status" value="1"/>
</dbReference>
<accession>A0ABU8BHM9</accession>
<evidence type="ECO:0000256" key="1">
    <source>
        <dbReference type="ARBA" id="ARBA00023002"/>
    </source>
</evidence>
<dbReference type="PANTHER" id="PTHR13847">
    <property type="entry name" value="SARCOSINE DEHYDROGENASE-RELATED"/>
    <property type="match status" value="1"/>
</dbReference>
<gene>
    <name evidence="3" type="ORF">V1286_005586</name>
</gene>
<evidence type="ECO:0000259" key="2">
    <source>
        <dbReference type="Pfam" id="PF01266"/>
    </source>
</evidence>